<comment type="similarity">
    <text evidence="2">Belongs to the ABC transporter superfamily. ABCC family. Conjugate transporter (TC 3.A.1.208) subfamily.</text>
</comment>
<dbReference type="Proteomes" id="UP000242715">
    <property type="component" value="Unassembled WGS sequence"/>
</dbReference>
<dbReference type="InterPro" id="IPR036640">
    <property type="entry name" value="ABC1_TM_sf"/>
</dbReference>
<protein>
    <recommendedName>
        <fullName evidence="3">ABC-type xenobiotic transporter</fullName>
        <ecNumber evidence="3">7.6.2.2</ecNumber>
    </recommendedName>
</protein>
<keyword evidence="11 13" id="KW-0472">Membrane</keyword>
<comment type="subcellular location">
    <subcellularLocation>
        <location evidence="1">Membrane</location>
        <topology evidence="1">Multi-pass membrane protein</topology>
    </subcellularLocation>
</comment>
<dbReference type="SUPFAM" id="SSF90123">
    <property type="entry name" value="ABC transporter transmembrane region"/>
    <property type="match status" value="1"/>
</dbReference>
<dbReference type="EMBL" id="DF973335">
    <property type="protein sequence ID" value="GAU26415.1"/>
    <property type="molecule type" value="Genomic_DNA"/>
</dbReference>
<dbReference type="Gene3D" id="3.40.50.300">
    <property type="entry name" value="P-loop containing nucleotide triphosphate hydrolases"/>
    <property type="match status" value="1"/>
</dbReference>
<evidence type="ECO:0000313" key="15">
    <source>
        <dbReference type="EMBL" id="GAU26415.1"/>
    </source>
</evidence>
<dbReference type="PROSITE" id="PS50929">
    <property type="entry name" value="ABC_TM1F"/>
    <property type="match status" value="1"/>
</dbReference>
<dbReference type="PANTHER" id="PTHR24223">
    <property type="entry name" value="ATP-BINDING CASSETTE SUB-FAMILY C"/>
    <property type="match status" value="1"/>
</dbReference>
<evidence type="ECO:0000256" key="13">
    <source>
        <dbReference type="SAM" id="Phobius"/>
    </source>
</evidence>
<accession>A0A2Z6MS63</accession>
<evidence type="ECO:0000256" key="2">
    <source>
        <dbReference type="ARBA" id="ARBA00009726"/>
    </source>
</evidence>
<evidence type="ECO:0000256" key="12">
    <source>
        <dbReference type="ARBA" id="ARBA00034018"/>
    </source>
</evidence>
<evidence type="ECO:0000259" key="14">
    <source>
        <dbReference type="PROSITE" id="PS50929"/>
    </source>
</evidence>
<dbReference type="InterPro" id="IPR050173">
    <property type="entry name" value="ABC_transporter_C-like"/>
</dbReference>
<dbReference type="Gene3D" id="1.20.1560.10">
    <property type="entry name" value="ABC transporter type 1, transmembrane domain"/>
    <property type="match status" value="1"/>
</dbReference>
<dbReference type="InterPro" id="IPR027417">
    <property type="entry name" value="P-loop_NTPase"/>
</dbReference>
<keyword evidence="6" id="KW-0677">Repeat</keyword>
<evidence type="ECO:0000256" key="4">
    <source>
        <dbReference type="ARBA" id="ARBA00022448"/>
    </source>
</evidence>
<evidence type="ECO:0000256" key="6">
    <source>
        <dbReference type="ARBA" id="ARBA00022737"/>
    </source>
</evidence>
<dbReference type="PANTHER" id="PTHR24223:SF367">
    <property type="entry name" value="ABC-TYPE XENOBIOTIC TRANSPORTER"/>
    <property type="match status" value="1"/>
</dbReference>
<organism evidence="15 16">
    <name type="scientific">Trifolium subterraneum</name>
    <name type="common">Subterranean clover</name>
    <dbReference type="NCBI Taxonomy" id="3900"/>
    <lineage>
        <taxon>Eukaryota</taxon>
        <taxon>Viridiplantae</taxon>
        <taxon>Streptophyta</taxon>
        <taxon>Embryophyta</taxon>
        <taxon>Tracheophyta</taxon>
        <taxon>Spermatophyta</taxon>
        <taxon>Magnoliopsida</taxon>
        <taxon>eudicotyledons</taxon>
        <taxon>Gunneridae</taxon>
        <taxon>Pentapetalae</taxon>
        <taxon>rosids</taxon>
        <taxon>fabids</taxon>
        <taxon>Fabales</taxon>
        <taxon>Fabaceae</taxon>
        <taxon>Papilionoideae</taxon>
        <taxon>50 kb inversion clade</taxon>
        <taxon>NPAAA clade</taxon>
        <taxon>Hologalegina</taxon>
        <taxon>IRL clade</taxon>
        <taxon>Trifolieae</taxon>
        <taxon>Trifolium</taxon>
    </lineage>
</organism>
<keyword evidence="5 13" id="KW-0812">Transmembrane</keyword>
<sequence length="387" mass="43188">MEGLKGKTVLLVTHQVDFLPAFDSVLLMSDGVILQAGPYNELLNSSHEFQDLVNAHKETAGSNQQLVDVTSSKRYSTTRKLMNSLFRAPMSFYDSTPLGRILSRVSSDLSIMDLDIPFSLTFAVGGTMFFYASLTVLAVVTWQVLIVAIPMVYVAIRMQRYYFTLAKEVMRINGTTKSSLANHVAETVAGAATIRAFEEEDRSFNKNLDLIDINASAFFHSFASNEWLIQRLETISAVVLTAAALCMVMLPPGTFTSGIIGMALSYGLSLNNTLVFSIQNQCTIANYIISVERLNQYMHIQSEAEEIVEGNRPPMNWPDAGKVEIKDLKVLGKCQLREVVQGKEEGLNSSGKLAEYDEPMSLMKREESLFRKLVKEYWSHFQSAESH</sequence>
<evidence type="ECO:0000256" key="10">
    <source>
        <dbReference type="ARBA" id="ARBA00022989"/>
    </source>
</evidence>
<dbReference type="OrthoDB" id="6500128at2759"/>
<keyword evidence="7" id="KW-0547">Nucleotide-binding</keyword>
<keyword evidence="8" id="KW-0067">ATP-binding</keyword>
<evidence type="ECO:0000256" key="7">
    <source>
        <dbReference type="ARBA" id="ARBA00022741"/>
    </source>
</evidence>
<dbReference type="GO" id="GO:0005524">
    <property type="term" value="F:ATP binding"/>
    <property type="evidence" value="ECO:0007669"/>
    <property type="project" value="UniProtKB-KW"/>
</dbReference>
<keyword evidence="4" id="KW-0813">Transport</keyword>
<dbReference type="GO" id="GO:0016020">
    <property type="term" value="C:membrane"/>
    <property type="evidence" value="ECO:0007669"/>
    <property type="project" value="UniProtKB-SubCell"/>
</dbReference>
<evidence type="ECO:0000256" key="3">
    <source>
        <dbReference type="ARBA" id="ARBA00012191"/>
    </source>
</evidence>
<name>A0A2Z6MS63_TRISU</name>
<evidence type="ECO:0000256" key="1">
    <source>
        <dbReference type="ARBA" id="ARBA00004141"/>
    </source>
</evidence>
<evidence type="ECO:0000256" key="5">
    <source>
        <dbReference type="ARBA" id="ARBA00022692"/>
    </source>
</evidence>
<feature type="transmembrane region" description="Helical" evidence="13">
    <location>
        <begin position="128"/>
        <end position="156"/>
    </location>
</feature>
<evidence type="ECO:0000256" key="11">
    <source>
        <dbReference type="ARBA" id="ARBA00023136"/>
    </source>
</evidence>
<dbReference type="SUPFAM" id="SSF52540">
    <property type="entry name" value="P-loop containing nucleoside triphosphate hydrolases"/>
    <property type="match status" value="1"/>
</dbReference>
<dbReference type="CDD" id="cd18580">
    <property type="entry name" value="ABC_6TM_ABCC_D2"/>
    <property type="match status" value="1"/>
</dbReference>
<dbReference type="Pfam" id="PF00664">
    <property type="entry name" value="ABC_membrane"/>
    <property type="match status" value="1"/>
</dbReference>
<keyword evidence="9" id="KW-1278">Translocase</keyword>
<evidence type="ECO:0000256" key="8">
    <source>
        <dbReference type="ARBA" id="ARBA00022840"/>
    </source>
</evidence>
<evidence type="ECO:0000256" key="9">
    <source>
        <dbReference type="ARBA" id="ARBA00022967"/>
    </source>
</evidence>
<dbReference type="AlphaFoldDB" id="A0A2Z6MS63"/>
<dbReference type="InterPro" id="IPR044726">
    <property type="entry name" value="ABCC_6TM_D2"/>
</dbReference>
<keyword evidence="10 13" id="KW-1133">Transmembrane helix</keyword>
<evidence type="ECO:0000313" key="16">
    <source>
        <dbReference type="Proteomes" id="UP000242715"/>
    </source>
</evidence>
<dbReference type="FunFam" id="1.20.1560.10:FF:000002">
    <property type="entry name" value="ABC transporter C family member 5"/>
    <property type="match status" value="1"/>
</dbReference>
<keyword evidence="16" id="KW-1185">Reference proteome</keyword>
<dbReference type="InterPro" id="IPR011527">
    <property type="entry name" value="ABC1_TM_dom"/>
</dbReference>
<feature type="domain" description="ABC transmembrane type-1" evidence="14">
    <location>
        <begin position="74"/>
        <end position="286"/>
    </location>
</feature>
<comment type="catalytic activity">
    <reaction evidence="12">
        <text>ATP + H2O + xenobioticSide 1 = ADP + phosphate + xenobioticSide 2.</text>
        <dbReference type="EC" id="7.6.2.2"/>
    </reaction>
</comment>
<dbReference type="GO" id="GO:0008559">
    <property type="term" value="F:ABC-type xenobiotic transporter activity"/>
    <property type="evidence" value="ECO:0007669"/>
    <property type="project" value="UniProtKB-EC"/>
</dbReference>
<gene>
    <name evidence="15" type="ORF">TSUD_278600</name>
</gene>
<proteinExistence type="inferred from homology"/>
<reference evidence="16" key="1">
    <citation type="journal article" date="2017" name="Front. Plant Sci.">
        <title>Climate Clever Clovers: New Paradigm to Reduce the Environmental Footprint of Ruminants by Breeding Low Methanogenic Forages Utilizing Haplotype Variation.</title>
        <authorList>
            <person name="Kaur P."/>
            <person name="Appels R."/>
            <person name="Bayer P.E."/>
            <person name="Keeble-Gagnere G."/>
            <person name="Wang J."/>
            <person name="Hirakawa H."/>
            <person name="Shirasawa K."/>
            <person name="Vercoe P."/>
            <person name="Stefanova K."/>
            <person name="Durmic Z."/>
            <person name="Nichols P."/>
            <person name="Revell C."/>
            <person name="Isobe S.N."/>
            <person name="Edwards D."/>
            <person name="Erskine W."/>
        </authorList>
    </citation>
    <scope>NUCLEOTIDE SEQUENCE [LARGE SCALE GENOMIC DNA]</scope>
    <source>
        <strain evidence="16">cv. Daliak</strain>
    </source>
</reference>
<dbReference type="EC" id="7.6.2.2" evidence="3"/>